<dbReference type="STRING" id="337451.A0A443N819"/>
<evidence type="ECO:0000313" key="8">
    <source>
        <dbReference type="EMBL" id="RWR74667.1"/>
    </source>
</evidence>
<sequence>MATLRIPQPLPSPVEDAENLRKACQGWGTDEKALISILGHRDATQRKSIRLAYEELYQEDLIKRLESELSGDFERAVYRWILDPADRDAFLANVALKNVIPDTSCYHRNSISPCELLAAKKAYQSRYKRSLEEDVASHTMGDFRKLLVALVSAYRYDGVEIDPSLALTEAKILQEAIQGKPSGLEEIIRILSTRSKEQVNATLNYYKDEYGTSITKGFMGGPGNEFWAALRLVVRCINDPNKYFEKVLRNAIKILGTDEDALTRVIVTRAEKDLKDIKEAYYRRNNIDLNNAKKQTKRKLQMSSIMIPCPLPSPTQDSEKLKKAFQGWGADEKPIIHILGHRDANQRMKICQAYQQLYNESLIDRLKSELSGDFGKAMVLWAMDPPRRDAKLAKDALKKKGTVKHLSVIIEIACASNPNHLIAIRQTYCSLYDCSLEEDIALHVDQPLRKLLVVMVSSYRYDREEVDETVAKSEADLLHDAIEKKNLDQEQVIWILGTRNRFQLKATFNCYQQNYGKAVDQDIKDCEDSDFATLLRTAVVCIDSPEKHFAEVIKSSVNGLGTDESSLTRAVVTRAEIDLLKIKEEYQKKYDTSLLDAVAKDTSGDYKKFLVALIGDGKLKWFG</sequence>
<dbReference type="PRINTS" id="PR01814">
    <property type="entry name" value="ANNEXINPLANT"/>
</dbReference>
<evidence type="ECO:0000256" key="6">
    <source>
        <dbReference type="PIRSR" id="PIRSR609118-1"/>
    </source>
</evidence>
<dbReference type="FunFam" id="1.10.220.10:FF:000001">
    <property type="entry name" value="Annexin"/>
    <property type="match status" value="1"/>
</dbReference>
<dbReference type="GO" id="GO:0005886">
    <property type="term" value="C:plasma membrane"/>
    <property type="evidence" value="ECO:0007669"/>
    <property type="project" value="TreeGrafter"/>
</dbReference>
<evidence type="ECO:0000256" key="5">
    <source>
        <dbReference type="ARBA" id="ARBA00023302"/>
    </source>
</evidence>
<dbReference type="InterPro" id="IPR001464">
    <property type="entry name" value="Annexin"/>
</dbReference>
<dbReference type="GO" id="GO:0001786">
    <property type="term" value="F:phosphatidylserine binding"/>
    <property type="evidence" value="ECO:0007669"/>
    <property type="project" value="TreeGrafter"/>
</dbReference>
<dbReference type="InterPro" id="IPR018502">
    <property type="entry name" value="Annexin_repeat"/>
</dbReference>
<accession>A0A443N819</accession>
<feature type="binding site" evidence="6">
    <location>
        <position position="252"/>
    </location>
    <ligand>
        <name>Ca(2+)</name>
        <dbReference type="ChEBI" id="CHEBI:29108"/>
        <label>1</label>
    </ligand>
</feature>
<evidence type="ECO:0000256" key="2">
    <source>
        <dbReference type="ARBA" id="ARBA00022737"/>
    </source>
</evidence>
<dbReference type="GO" id="GO:0005509">
    <property type="term" value="F:calcium ion binding"/>
    <property type="evidence" value="ECO:0007669"/>
    <property type="project" value="InterPro"/>
</dbReference>
<comment type="caution">
    <text evidence="8">The sequence shown here is derived from an EMBL/GenBank/DDBJ whole genome shotgun (WGS) entry which is preliminary data.</text>
</comment>
<feature type="binding site" evidence="6">
    <location>
        <position position="26"/>
    </location>
    <ligand>
        <name>Ca(2+)</name>
        <dbReference type="ChEBI" id="CHEBI:29108"/>
        <label>1</label>
    </ligand>
</feature>
<dbReference type="PRINTS" id="PR00196">
    <property type="entry name" value="ANNEXIN"/>
</dbReference>
<dbReference type="Gene3D" id="1.10.220.10">
    <property type="entry name" value="Annexin"/>
    <property type="match status" value="8"/>
</dbReference>
<dbReference type="Proteomes" id="UP000283530">
    <property type="component" value="Unassembled WGS sequence"/>
</dbReference>
<comment type="similarity">
    <text evidence="7">Belongs to the annexin family.</text>
</comment>
<evidence type="ECO:0000256" key="1">
    <source>
        <dbReference type="ARBA" id="ARBA00022723"/>
    </source>
</evidence>
<dbReference type="Pfam" id="PF00191">
    <property type="entry name" value="Annexin"/>
    <property type="match status" value="8"/>
</dbReference>
<dbReference type="PANTHER" id="PTHR10502:SF99">
    <property type="entry name" value="ANNEXIN D3"/>
    <property type="match status" value="1"/>
</dbReference>
<evidence type="ECO:0000256" key="7">
    <source>
        <dbReference type="RuleBase" id="RU003540"/>
    </source>
</evidence>
<dbReference type="InterPro" id="IPR037104">
    <property type="entry name" value="Annexin_sf"/>
</dbReference>
<proteinExistence type="inferred from homology"/>
<dbReference type="GO" id="GO:0009409">
    <property type="term" value="P:response to cold"/>
    <property type="evidence" value="ECO:0007669"/>
    <property type="project" value="TreeGrafter"/>
</dbReference>
<evidence type="ECO:0000313" key="9">
    <source>
        <dbReference type="Proteomes" id="UP000283530"/>
    </source>
</evidence>
<name>A0A443N819_9MAGN</name>
<dbReference type="OrthoDB" id="37886at2759"/>
<dbReference type="FunFam" id="1.10.220.10:FF:000009">
    <property type="entry name" value="Annexin"/>
    <property type="match status" value="2"/>
</dbReference>
<keyword evidence="9" id="KW-1185">Reference proteome</keyword>
<dbReference type="PANTHER" id="PTHR10502">
    <property type="entry name" value="ANNEXIN"/>
    <property type="match status" value="1"/>
</dbReference>
<keyword evidence="3 6" id="KW-0106">Calcium</keyword>
<dbReference type="InterPro" id="IPR018252">
    <property type="entry name" value="Annexin_repeat_CS"/>
</dbReference>
<gene>
    <name evidence="8" type="ORF">CKAN_00300700</name>
</gene>
<dbReference type="GO" id="GO:0005544">
    <property type="term" value="F:calcium-dependent phospholipid binding"/>
    <property type="evidence" value="ECO:0007669"/>
    <property type="project" value="UniProtKB-KW"/>
</dbReference>
<dbReference type="GO" id="GO:0005737">
    <property type="term" value="C:cytoplasm"/>
    <property type="evidence" value="ECO:0007669"/>
    <property type="project" value="TreeGrafter"/>
</dbReference>
<evidence type="ECO:0000256" key="4">
    <source>
        <dbReference type="ARBA" id="ARBA00023216"/>
    </source>
</evidence>
<protein>
    <recommendedName>
        <fullName evidence="7">Annexin</fullName>
    </recommendedName>
</protein>
<dbReference type="SUPFAM" id="SSF47874">
    <property type="entry name" value="Annexin"/>
    <property type="match status" value="2"/>
</dbReference>
<feature type="binding site" evidence="6">
    <location>
        <position position="68"/>
    </location>
    <ligand>
        <name>Ca(2+)</name>
        <dbReference type="ChEBI" id="CHEBI:29108"/>
        <label>1</label>
    </ligand>
</feature>
<comment type="domain">
    <text evidence="7">A pair of annexin repeats may form one binding site for calcium and phospholipid.</text>
</comment>
<dbReference type="GO" id="GO:0009651">
    <property type="term" value="P:response to salt stress"/>
    <property type="evidence" value="ECO:0007669"/>
    <property type="project" value="TreeGrafter"/>
</dbReference>
<feature type="binding site" evidence="6">
    <location>
        <position position="256"/>
    </location>
    <ligand>
        <name>Ca(2+)</name>
        <dbReference type="ChEBI" id="CHEBI:29108"/>
        <label>1</label>
    </ligand>
</feature>
<dbReference type="AlphaFoldDB" id="A0A443N819"/>
<keyword evidence="4 7" id="KW-0041">Annexin</keyword>
<dbReference type="FunFam" id="1.10.220.10:FF:000006">
    <property type="entry name" value="Annexin"/>
    <property type="match status" value="1"/>
</dbReference>
<dbReference type="InterPro" id="IPR009118">
    <property type="entry name" value="AnnexinD_plant"/>
</dbReference>
<dbReference type="GO" id="GO:0009408">
    <property type="term" value="P:response to heat"/>
    <property type="evidence" value="ECO:0007669"/>
    <property type="project" value="TreeGrafter"/>
</dbReference>
<keyword evidence="1 6" id="KW-0479">Metal-binding</keyword>
<reference evidence="8 9" key="1">
    <citation type="journal article" date="2019" name="Nat. Plants">
        <title>Stout camphor tree genome fills gaps in understanding of flowering plant genome evolution.</title>
        <authorList>
            <person name="Chaw S.M."/>
            <person name="Liu Y.C."/>
            <person name="Wu Y.W."/>
            <person name="Wang H.Y."/>
            <person name="Lin C.I."/>
            <person name="Wu C.S."/>
            <person name="Ke H.M."/>
            <person name="Chang L.Y."/>
            <person name="Hsu C.Y."/>
            <person name="Yang H.T."/>
            <person name="Sudianto E."/>
            <person name="Hsu M.H."/>
            <person name="Wu K.P."/>
            <person name="Wang L.N."/>
            <person name="Leebens-Mack J.H."/>
            <person name="Tsai I.J."/>
        </authorList>
    </citation>
    <scope>NUCLEOTIDE SEQUENCE [LARGE SCALE GENOMIC DNA]</scope>
    <source>
        <strain evidence="9">cv. Chaw 1501</strain>
        <tissue evidence="8">Young leaves</tissue>
    </source>
</reference>
<dbReference type="SMART" id="SM00335">
    <property type="entry name" value="ANX"/>
    <property type="match status" value="7"/>
</dbReference>
<keyword evidence="5 7" id="KW-0111">Calcium/phospholipid-binding</keyword>
<evidence type="ECO:0000256" key="3">
    <source>
        <dbReference type="ARBA" id="ARBA00022837"/>
    </source>
</evidence>
<feature type="binding site" evidence="6">
    <location>
        <position position="28"/>
    </location>
    <ligand>
        <name>Ca(2+)</name>
        <dbReference type="ChEBI" id="CHEBI:29108"/>
        <label>1</label>
    </ligand>
</feature>
<dbReference type="EMBL" id="QPKB01000001">
    <property type="protein sequence ID" value="RWR74667.1"/>
    <property type="molecule type" value="Genomic_DNA"/>
</dbReference>
<dbReference type="FunFam" id="1.10.220.10:FF:000008">
    <property type="entry name" value="Annexin"/>
    <property type="match status" value="2"/>
</dbReference>
<dbReference type="PROSITE" id="PS00223">
    <property type="entry name" value="ANNEXIN_1"/>
    <property type="match status" value="1"/>
</dbReference>
<organism evidence="8 9">
    <name type="scientific">Cinnamomum micranthum f. kanehirae</name>
    <dbReference type="NCBI Taxonomy" id="337451"/>
    <lineage>
        <taxon>Eukaryota</taxon>
        <taxon>Viridiplantae</taxon>
        <taxon>Streptophyta</taxon>
        <taxon>Embryophyta</taxon>
        <taxon>Tracheophyta</taxon>
        <taxon>Spermatophyta</taxon>
        <taxon>Magnoliopsida</taxon>
        <taxon>Magnoliidae</taxon>
        <taxon>Laurales</taxon>
        <taxon>Lauraceae</taxon>
        <taxon>Cinnamomum</taxon>
    </lineage>
</organism>
<dbReference type="PROSITE" id="PS51897">
    <property type="entry name" value="ANNEXIN_2"/>
    <property type="match status" value="7"/>
</dbReference>
<keyword evidence="2 7" id="KW-0677">Repeat</keyword>
<dbReference type="GO" id="GO:0009414">
    <property type="term" value="P:response to water deprivation"/>
    <property type="evidence" value="ECO:0007669"/>
    <property type="project" value="TreeGrafter"/>
</dbReference>